<evidence type="ECO:0000313" key="2">
    <source>
        <dbReference type="EMBL" id="CAE7897254.1"/>
    </source>
</evidence>
<feature type="repeat" description="ANK" evidence="1">
    <location>
        <begin position="395"/>
        <end position="427"/>
    </location>
</feature>
<dbReference type="AlphaFoldDB" id="A0A813BA92"/>
<dbReference type="InterPro" id="IPR052391">
    <property type="entry name" value="E3_Ligase-Neurotoxin"/>
</dbReference>
<feature type="repeat" description="ANK" evidence="1">
    <location>
        <begin position="456"/>
        <end position="488"/>
    </location>
</feature>
<dbReference type="SUPFAM" id="SSF48403">
    <property type="entry name" value="Ankyrin repeat"/>
    <property type="match status" value="1"/>
</dbReference>
<feature type="repeat" description="ANK" evidence="1">
    <location>
        <begin position="206"/>
        <end position="238"/>
    </location>
</feature>
<dbReference type="PROSITE" id="PS50297">
    <property type="entry name" value="ANK_REP_REGION"/>
    <property type="match status" value="5"/>
</dbReference>
<dbReference type="Pfam" id="PF00023">
    <property type="entry name" value="Ank"/>
    <property type="match status" value="1"/>
</dbReference>
<dbReference type="InterPro" id="IPR036770">
    <property type="entry name" value="Ankyrin_rpt-contain_sf"/>
</dbReference>
<keyword evidence="1" id="KW-0040">ANK repeat</keyword>
<dbReference type="InterPro" id="IPR002110">
    <property type="entry name" value="Ankyrin_rpt"/>
</dbReference>
<comment type="caution">
    <text evidence="2">The sequence shown here is derived from an EMBL/GenBank/DDBJ whole genome shotgun (WGS) entry which is preliminary data.</text>
</comment>
<name>A0A813BA92_9DINO</name>
<dbReference type="OrthoDB" id="194358at2759"/>
<dbReference type="PANTHER" id="PTHR24133">
    <property type="entry name" value="ANKYRIN DOMAIN-CONTAINING"/>
    <property type="match status" value="1"/>
</dbReference>
<dbReference type="SMART" id="SM00248">
    <property type="entry name" value="ANK"/>
    <property type="match status" value="12"/>
</dbReference>
<accession>A0A813BA92</accession>
<organism evidence="2 3">
    <name type="scientific">Symbiodinium necroappetens</name>
    <dbReference type="NCBI Taxonomy" id="1628268"/>
    <lineage>
        <taxon>Eukaryota</taxon>
        <taxon>Sar</taxon>
        <taxon>Alveolata</taxon>
        <taxon>Dinophyceae</taxon>
        <taxon>Suessiales</taxon>
        <taxon>Symbiodiniaceae</taxon>
        <taxon>Symbiodinium</taxon>
    </lineage>
</organism>
<feature type="repeat" description="ANK" evidence="1">
    <location>
        <begin position="178"/>
        <end position="210"/>
    </location>
</feature>
<reference evidence="2" key="1">
    <citation type="submission" date="2021-02" db="EMBL/GenBank/DDBJ databases">
        <authorList>
            <person name="Dougan E. K."/>
            <person name="Rhodes N."/>
            <person name="Thang M."/>
            <person name="Chan C."/>
        </authorList>
    </citation>
    <scope>NUCLEOTIDE SEQUENCE</scope>
</reference>
<feature type="repeat" description="ANK" evidence="1">
    <location>
        <begin position="362"/>
        <end position="394"/>
    </location>
</feature>
<dbReference type="Proteomes" id="UP000601435">
    <property type="component" value="Unassembled WGS sequence"/>
</dbReference>
<keyword evidence="3" id="KW-1185">Reference proteome</keyword>
<proteinExistence type="predicted"/>
<dbReference type="Pfam" id="PF12796">
    <property type="entry name" value="Ank_2"/>
    <property type="match status" value="4"/>
</dbReference>
<dbReference type="Gene3D" id="1.25.40.20">
    <property type="entry name" value="Ankyrin repeat-containing domain"/>
    <property type="match status" value="4"/>
</dbReference>
<sequence length="505" mass="53486">MESLPPPAVRVWKVSGDEVATLSAEDALDLSNVRSLKRYLAREHGLPGFCQRLLQNGLELEDHAVVDFPSEPQLVMVQSHVVSPAKEWQLANSFHSRDLQQAESILGEPCDLRSVLRPILSNAAAAGHTEAVDLLLFANPRPGLNSLGTSLHAASEGGCVDVVRLLLRARADKDALISGKTPLSKSAGRGRMEVLSLLLEAGADMEKGSPLCSACASGVAEAVRMLLSAGADARTRAADGPPVYIAADRGDIDILKLVLEARANANDTSGEDTPLYRASFRGYAVTVRLLLEAMATVDTLVQGKTPLAAASGRGHSKTVRLLLKAKADKDTSSPLCSAIRNEHGEVVSELLTASANMEDAATGETPLGLAAGRGMAAMVRMLLQARADINKAAEGAEAPLCKACAGGHADVVRLLLEAGADRTVGSPLCSVCDEGHTEIVQLLLTARADKDACNADGRTPLWLASRFDFPDVVRLLLSAQADPNFVVRLDLWISGQERKTRVQAE</sequence>
<dbReference type="PANTHER" id="PTHR24133:SF40">
    <property type="entry name" value="ANKYRIN REPEAT DOMAIN 44"/>
    <property type="match status" value="1"/>
</dbReference>
<gene>
    <name evidence="2" type="primary">ANKRD17</name>
    <name evidence="2" type="ORF">SNEC2469_LOCUS30087</name>
</gene>
<evidence type="ECO:0000313" key="3">
    <source>
        <dbReference type="Proteomes" id="UP000601435"/>
    </source>
</evidence>
<feature type="repeat" description="ANK" evidence="1">
    <location>
        <begin position="302"/>
        <end position="334"/>
    </location>
</feature>
<protein>
    <submittedName>
        <fullName evidence="2">ANKRD17 protein</fullName>
    </submittedName>
</protein>
<evidence type="ECO:0000256" key="1">
    <source>
        <dbReference type="PROSITE-ProRule" id="PRU00023"/>
    </source>
</evidence>
<dbReference type="PROSITE" id="PS50088">
    <property type="entry name" value="ANK_REPEAT"/>
    <property type="match status" value="6"/>
</dbReference>
<dbReference type="EMBL" id="CAJNJA010069241">
    <property type="protein sequence ID" value="CAE7897254.1"/>
    <property type="molecule type" value="Genomic_DNA"/>
</dbReference>